<protein>
    <recommendedName>
        <fullName evidence="2">Putative host cell surface-exposed lipoprotein Ltp-like HTH region domain-containing protein</fullName>
    </recommendedName>
</protein>
<dbReference type="AlphaFoldDB" id="A0A419T6R2"/>
<accession>A0A419T6R2</accession>
<evidence type="ECO:0000313" key="3">
    <source>
        <dbReference type="EMBL" id="RKD33093.1"/>
    </source>
</evidence>
<gene>
    <name evidence="3" type="ORF">BET01_15890</name>
</gene>
<feature type="transmembrane region" description="Helical" evidence="1">
    <location>
        <begin position="36"/>
        <end position="55"/>
    </location>
</feature>
<keyword evidence="4" id="KW-1185">Reference proteome</keyword>
<sequence>MGKEKPTTKICKHCKTEIPFDAKVCPNCRKSQKGKGCLIAVLAFIAIGIISSAMGKGSGHKTSPQTEAAIKTIATDNANGNTEPTSLEVSSENTSIPSEYKSALKKAKTYGDVMHMSKGGIYNQLISEYGEKFSIEAAQYAVDHSEIDYNKNALNKAETYSQTMSMSKKGIYDQLVSENGEKFTPEEAQYAIDHIEADWNDNALKKAKTYQGSMSMSPTAIHDQLTSEYGEKFSQEEADYAIANLN</sequence>
<keyword evidence="1" id="KW-0472">Membrane</keyword>
<dbReference type="Gene3D" id="1.10.10.10">
    <property type="entry name" value="Winged helix-like DNA-binding domain superfamily/Winged helix DNA-binding domain"/>
    <property type="match status" value="3"/>
</dbReference>
<dbReference type="InterPro" id="IPR036388">
    <property type="entry name" value="WH-like_DNA-bd_sf"/>
</dbReference>
<dbReference type="OrthoDB" id="1669102at2"/>
<dbReference type="RefSeq" id="WP_120196105.1">
    <property type="nucleotide sequence ID" value="NZ_MCIA01000008.1"/>
</dbReference>
<comment type="caution">
    <text evidence="3">The sequence shown here is derived from an EMBL/GenBank/DDBJ whole genome shotgun (WGS) entry which is preliminary data.</text>
</comment>
<dbReference type="InterPro" id="IPR011434">
    <property type="entry name" value="Ltp-like_HTH"/>
</dbReference>
<keyword evidence="1" id="KW-0812">Transmembrane</keyword>
<dbReference type="EMBL" id="MCIA01000008">
    <property type="protein sequence ID" value="RKD33093.1"/>
    <property type="molecule type" value="Genomic_DNA"/>
</dbReference>
<feature type="domain" description="Putative host cell surface-exposed lipoprotein Ltp-like HTH region" evidence="2">
    <location>
        <begin position="148"/>
        <end position="195"/>
    </location>
</feature>
<evidence type="ECO:0000313" key="4">
    <source>
        <dbReference type="Proteomes" id="UP000284277"/>
    </source>
</evidence>
<proteinExistence type="predicted"/>
<dbReference type="Pfam" id="PF07553">
    <property type="entry name" value="Lipoprotein_Ltp"/>
    <property type="match status" value="3"/>
</dbReference>
<name>A0A419T6R2_9FIRM</name>
<feature type="domain" description="Putative host cell surface-exposed lipoprotein Ltp-like HTH region" evidence="2">
    <location>
        <begin position="198"/>
        <end position="245"/>
    </location>
</feature>
<evidence type="ECO:0000256" key="1">
    <source>
        <dbReference type="SAM" id="Phobius"/>
    </source>
</evidence>
<organism evidence="3 4">
    <name type="scientific">Lacrimispora algidixylanolytica</name>
    <dbReference type="NCBI Taxonomy" id="94868"/>
    <lineage>
        <taxon>Bacteria</taxon>
        <taxon>Bacillati</taxon>
        <taxon>Bacillota</taxon>
        <taxon>Clostridia</taxon>
        <taxon>Lachnospirales</taxon>
        <taxon>Lachnospiraceae</taxon>
        <taxon>Lacrimispora</taxon>
    </lineage>
</organism>
<evidence type="ECO:0000259" key="2">
    <source>
        <dbReference type="Pfam" id="PF07553"/>
    </source>
</evidence>
<dbReference type="Proteomes" id="UP000284277">
    <property type="component" value="Unassembled WGS sequence"/>
</dbReference>
<keyword evidence="1" id="KW-1133">Transmembrane helix</keyword>
<reference evidence="3 4" key="1">
    <citation type="submission" date="2016-08" db="EMBL/GenBank/DDBJ databases">
        <title>A new outlook on sporulation: Clostridium algidixylanolyticum.</title>
        <authorList>
            <person name="Poppleton D.I."/>
            <person name="Gribaldo S."/>
        </authorList>
    </citation>
    <scope>NUCLEOTIDE SEQUENCE [LARGE SCALE GENOMIC DNA]</scope>
    <source>
        <strain evidence="3 4">SPL73</strain>
    </source>
</reference>
<feature type="domain" description="Putative host cell surface-exposed lipoprotein Ltp-like HTH region" evidence="2">
    <location>
        <begin position="99"/>
        <end position="144"/>
    </location>
</feature>